<dbReference type="Proteomes" id="UP000602510">
    <property type="component" value="Unassembled WGS sequence"/>
</dbReference>
<feature type="region of interest" description="Disordered" evidence="1">
    <location>
        <begin position="32"/>
        <end position="77"/>
    </location>
</feature>
<feature type="compositionally biased region" description="Basic and acidic residues" evidence="1">
    <location>
        <begin position="55"/>
        <end position="64"/>
    </location>
</feature>
<dbReference type="EMBL" id="WSZM01000001">
    <property type="protein sequence ID" value="KAF4047470.1"/>
    <property type="molecule type" value="Genomic_DNA"/>
</dbReference>
<dbReference type="AlphaFoldDB" id="A0A833TQT8"/>
<evidence type="ECO:0000256" key="1">
    <source>
        <dbReference type="SAM" id="MobiDB-lite"/>
    </source>
</evidence>
<accession>A0A833TQT8</accession>
<evidence type="ECO:0000313" key="3">
    <source>
        <dbReference type="EMBL" id="KAF4135979.1"/>
    </source>
</evidence>
<organism evidence="2 4">
    <name type="scientific">Phytophthora infestans</name>
    <name type="common">Potato late blight agent</name>
    <name type="synonym">Botrytis infestans</name>
    <dbReference type="NCBI Taxonomy" id="4787"/>
    <lineage>
        <taxon>Eukaryota</taxon>
        <taxon>Sar</taxon>
        <taxon>Stramenopiles</taxon>
        <taxon>Oomycota</taxon>
        <taxon>Peronosporomycetes</taxon>
        <taxon>Peronosporales</taxon>
        <taxon>Peronosporaceae</taxon>
        <taxon>Phytophthora</taxon>
    </lineage>
</organism>
<protein>
    <submittedName>
        <fullName evidence="2">Uncharacterized protein</fullName>
    </submittedName>
</protein>
<reference evidence="2" key="1">
    <citation type="submission" date="2020-04" db="EMBL/GenBank/DDBJ databases">
        <title>Hybrid Assembly of Korean Phytophthora infestans isolates.</title>
        <authorList>
            <person name="Prokchorchik M."/>
            <person name="Lee Y."/>
            <person name="Seo J."/>
            <person name="Cho J.-H."/>
            <person name="Park Y.-E."/>
            <person name="Jang D.-C."/>
            <person name="Im J.-S."/>
            <person name="Choi J.-G."/>
            <person name="Park H.-J."/>
            <person name="Lee G.-B."/>
            <person name="Lee Y.-G."/>
            <person name="Hong S.-Y."/>
            <person name="Cho K."/>
            <person name="Sohn K.H."/>
        </authorList>
    </citation>
    <scope>NUCLEOTIDE SEQUENCE</scope>
    <source>
        <strain evidence="2">KR_1_A1</strain>
        <strain evidence="3">KR_2_A2</strain>
    </source>
</reference>
<sequence length="590" mass="65307">MFPLPATHQLEPVLTSSPRSYMIAHASNKLKESAESATTAATLPSEIPVQPQRPKSREDEESTKCLRPQPPTGLSSRTDVDIYRYSQAMELRMAIEPLFERRRGAGARITSAKRKTKKQAAFIESKSVAENLEDGRASVSQPENEENRVQLDEENEVVYGNCNQEGVSTRSPTLGDYIAVSLSDEGDLATIEDEGRDVDAGEGLRTETTGNEEALLTKTLDLSACYEPFLQTEGPKLTWLREIVKAASTNPRIDHRAVSRASNSDVLVYKTLGKDLRSVGGRNVLVTVLLSCKGAAHITCHIEGEPDERIVALNNFDLDNSKLLRRDLPVMTPKWADWIITRVRCDSRLTFYLDLTDAEGYEKRVVYSETIQVCGNCTVVEMVALESASSLFIYAREIESSTSSAEILLRADDLHRLAVSLDEWSSENDAHQDISSLFDDQDFLRQILSKTNVIRLGMSCATILKATEDSLPTCSRPATSTSVSIDTPVDAVVSVDLLDSPSYIKDAFEENYMVGTVAFLAHAFVENGILSTLRHFQQQEAVRLNVAAFMQQAATIEIEAAFNERVERNLEAARSYNTQFYSATVKAVAP</sequence>
<gene>
    <name evidence="2" type="ORF">GN244_ATG00019</name>
    <name evidence="3" type="ORF">GN958_ATG14826</name>
</gene>
<dbReference type="EMBL" id="JAACNO010002033">
    <property type="protein sequence ID" value="KAF4135979.1"/>
    <property type="molecule type" value="Genomic_DNA"/>
</dbReference>
<comment type="caution">
    <text evidence="2">The sequence shown here is derived from an EMBL/GenBank/DDBJ whole genome shotgun (WGS) entry which is preliminary data.</text>
</comment>
<keyword evidence="4" id="KW-1185">Reference proteome</keyword>
<name>A0A833TQT8_PHYIN</name>
<feature type="compositionally biased region" description="Low complexity" evidence="1">
    <location>
        <begin position="35"/>
        <end position="46"/>
    </location>
</feature>
<evidence type="ECO:0000313" key="4">
    <source>
        <dbReference type="Proteomes" id="UP000602510"/>
    </source>
</evidence>
<dbReference type="Proteomes" id="UP000704712">
    <property type="component" value="Unassembled WGS sequence"/>
</dbReference>
<evidence type="ECO:0000313" key="2">
    <source>
        <dbReference type="EMBL" id="KAF4047470.1"/>
    </source>
</evidence>
<proteinExistence type="predicted"/>